<keyword evidence="1 3" id="KW-0378">Hydrolase</keyword>
<keyword evidence="4" id="KW-1185">Reference proteome</keyword>
<dbReference type="Gene3D" id="1.10.150.240">
    <property type="entry name" value="Putative phosphatase, domain 2"/>
    <property type="match status" value="1"/>
</dbReference>
<dbReference type="RefSeq" id="WP_269308347.1">
    <property type="nucleotide sequence ID" value="NZ_CP098242.1"/>
</dbReference>
<dbReference type="InterPro" id="IPR023198">
    <property type="entry name" value="PGP-like_dom2"/>
</dbReference>
<dbReference type="SFLD" id="SFLDS00003">
    <property type="entry name" value="Haloacid_Dehalogenase"/>
    <property type="match status" value="1"/>
</dbReference>
<dbReference type="SFLD" id="SFLDG01129">
    <property type="entry name" value="C1.5:_HAD__Beta-PGM__Phosphata"/>
    <property type="match status" value="1"/>
</dbReference>
<dbReference type="GO" id="GO:0046872">
    <property type="term" value="F:metal ion binding"/>
    <property type="evidence" value="ECO:0007669"/>
    <property type="project" value="UniProtKB-KW"/>
</dbReference>
<dbReference type="InterPro" id="IPR050155">
    <property type="entry name" value="HAD-like_hydrolase_sf"/>
</dbReference>
<protein>
    <submittedName>
        <fullName evidence="3">HAD-IA family hydrolase</fullName>
    </submittedName>
</protein>
<dbReference type="NCBIfam" id="TIGR01549">
    <property type="entry name" value="HAD-SF-IA-v1"/>
    <property type="match status" value="1"/>
</dbReference>
<evidence type="ECO:0000313" key="3">
    <source>
        <dbReference type="EMBL" id="WAW09349.1"/>
    </source>
</evidence>
<dbReference type="Gene3D" id="3.40.50.1000">
    <property type="entry name" value="HAD superfamily/HAD-like"/>
    <property type="match status" value="1"/>
</dbReference>
<dbReference type="EMBL" id="CP098242">
    <property type="protein sequence ID" value="WAW09349.1"/>
    <property type="molecule type" value="Genomic_DNA"/>
</dbReference>
<evidence type="ECO:0000313" key="4">
    <source>
        <dbReference type="Proteomes" id="UP001156215"/>
    </source>
</evidence>
<dbReference type="AlphaFoldDB" id="A0A9E9LUZ5"/>
<dbReference type="KEGG" id="ovb:NB640_08770"/>
<dbReference type="NCBIfam" id="TIGR01509">
    <property type="entry name" value="HAD-SF-IA-v3"/>
    <property type="match status" value="1"/>
</dbReference>
<dbReference type="SUPFAM" id="SSF56784">
    <property type="entry name" value="HAD-like"/>
    <property type="match status" value="1"/>
</dbReference>
<dbReference type="InterPro" id="IPR036412">
    <property type="entry name" value="HAD-like_sf"/>
</dbReference>
<dbReference type="Proteomes" id="UP001156215">
    <property type="component" value="Chromosome"/>
</dbReference>
<proteinExistence type="predicted"/>
<sequence length="220" mass="23697">MKAHHELTLPKAVLFDLDGTLIDSAPDLAAAINRVKADCGLPPTPYDQLRRVASAGAPGLIRTAFGIEKTHADYPALANAFIAYYTSAIAVKSTLFDGIPELLDLLRAKHIHWGVVTNKRHQLTVPLLKEIGLDDAACIISGDTTAHAKPHPEPVLEAARQAGVKPQECWFIGDDLRDVQSGYAAGSVTIAVNWGYGTDTISWNADLVVDTPWDVSALIR</sequence>
<name>A0A9E9LUZ5_9BURK</name>
<dbReference type="InterPro" id="IPR006439">
    <property type="entry name" value="HAD-SF_hydro_IA"/>
</dbReference>
<dbReference type="Pfam" id="PF00702">
    <property type="entry name" value="Hydrolase"/>
    <property type="match status" value="1"/>
</dbReference>
<dbReference type="PANTHER" id="PTHR43434">
    <property type="entry name" value="PHOSPHOGLYCOLATE PHOSPHATASE"/>
    <property type="match status" value="1"/>
</dbReference>
<dbReference type="GO" id="GO:0006281">
    <property type="term" value="P:DNA repair"/>
    <property type="evidence" value="ECO:0007669"/>
    <property type="project" value="TreeGrafter"/>
</dbReference>
<dbReference type="GO" id="GO:0005829">
    <property type="term" value="C:cytosol"/>
    <property type="evidence" value="ECO:0007669"/>
    <property type="project" value="TreeGrafter"/>
</dbReference>
<evidence type="ECO:0000256" key="1">
    <source>
        <dbReference type="ARBA" id="ARBA00022801"/>
    </source>
</evidence>
<keyword evidence="2" id="KW-0460">Magnesium</keyword>
<reference evidence="3" key="1">
    <citation type="journal article" date="2022" name="Front. Microbiol.">
        <title>New perspectives on an old grouping: The genomic and phenotypic variability of Oxalobacter formigenes and the implications for calcium oxalate stone prevention.</title>
        <authorList>
            <person name="Chmiel J.A."/>
            <person name="Carr C."/>
            <person name="Stuivenberg G.A."/>
            <person name="Venema R."/>
            <person name="Chanyi R.M."/>
            <person name="Al K.F."/>
            <person name="Giguere D."/>
            <person name="Say H."/>
            <person name="Akouris P.P."/>
            <person name="Dominguez Romero S.A."/>
            <person name="Kwong A."/>
            <person name="Tai V."/>
            <person name="Koval S.F."/>
            <person name="Razvi H."/>
            <person name="Bjazevic J."/>
            <person name="Burton J.P."/>
        </authorList>
    </citation>
    <scope>NUCLEOTIDE SEQUENCE</scope>
    <source>
        <strain evidence="3">WoOx3</strain>
    </source>
</reference>
<dbReference type="PANTHER" id="PTHR43434:SF23">
    <property type="entry name" value="PHOSPHOGLYCOLATE PHOSPHATASE"/>
    <property type="match status" value="1"/>
</dbReference>
<gene>
    <name evidence="3" type="ORF">NB640_08770</name>
</gene>
<dbReference type="GO" id="GO:0008967">
    <property type="term" value="F:phosphoglycolate phosphatase activity"/>
    <property type="evidence" value="ECO:0007669"/>
    <property type="project" value="TreeGrafter"/>
</dbReference>
<dbReference type="SFLD" id="SFLDG01135">
    <property type="entry name" value="C1.5.6:_HAD__Beta-PGM__Phospha"/>
    <property type="match status" value="1"/>
</dbReference>
<organism evidence="3 4">
    <name type="scientific">Oxalobacter vibrioformis</name>
    <dbReference type="NCBI Taxonomy" id="933080"/>
    <lineage>
        <taxon>Bacteria</taxon>
        <taxon>Pseudomonadati</taxon>
        <taxon>Pseudomonadota</taxon>
        <taxon>Betaproteobacteria</taxon>
        <taxon>Burkholderiales</taxon>
        <taxon>Oxalobacteraceae</taxon>
        <taxon>Oxalobacter</taxon>
    </lineage>
</organism>
<accession>A0A9E9LUZ5</accession>
<dbReference type="InterPro" id="IPR023214">
    <property type="entry name" value="HAD_sf"/>
</dbReference>
<evidence type="ECO:0000256" key="2">
    <source>
        <dbReference type="ARBA" id="ARBA00022842"/>
    </source>
</evidence>